<dbReference type="SUPFAM" id="SSF53218">
    <property type="entry name" value="Molybdenum cofactor biosynthesis proteins"/>
    <property type="match status" value="1"/>
</dbReference>
<feature type="domain" description="MoaB/Mog" evidence="1">
    <location>
        <begin position="6"/>
        <end position="167"/>
    </location>
</feature>
<protein>
    <submittedName>
        <fullName evidence="2">Molybdopterin binding domain</fullName>
    </submittedName>
</protein>
<dbReference type="AlphaFoldDB" id="Q47AH8"/>
<dbReference type="STRING" id="159087.Daro_3424"/>
<dbReference type="CDD" id="cd00885">
    <property type="entry name" value="cinA"/>
    <property type="match status" value="1"/>
</dbReference>
<dbReference type="KEGG" id="dar:Daro_3424"/>
<dbReference type="OrthoDB" id="9801454at2"/>
<reference evidence="2" key="1">
    <citation type="submission" date="2005-08" db="EMBL/GenBank/DDBJ databases">
        <title>Complete sequence of Dechloromonas aromatica RCB.</title>
        <authorList>
            <person name="Salinero K.K."/>
            <person name="Copeland A."/>
            <person name="Lucas S."/>
            <person name="Lapidus A."/>
            <person name="Barry K."/>
            <person name="Detter J.C."/>
            <person name="Glavina T."/>
            <person name="Hammon N."/>
            <person name="Israni S."/>
            <person name="Pitluck S."/>
            <person name="Di Bartolo G."/>
            <person name="Trong S."/>
            <person name="Schmutz J."/>
            <person name="Larimer F."/>
            <person name="Land M."/>
            <person name="Ivanova N."/>
            <person name="Richardson P."/>
        </authorList>
    </citation>
    <scope>NUCLEOTIDE SEQUENCE</scope>
    <source>
        <strain evidence="2">RCB</strain>
    </source>
</reference>
<dbReference type="PANTHER" id="PTHR13939">
    <property type="entry name" value="NICOTINAMIDE-NUCLEOTIDE AMIDOHYDROLASE PNCC"/>
    <property type="match status" value="1"/>
</dbReference>
<evidence type="ECO:0000313" key="2">
    <source>
        <dbReference type="EMBL" id="AAZ48153.1"/>
    </source>
</evidence>
<proteinExistence type="predicted"/>
<evidence type="ECO:0000259" key="1">
    <source>
        <dbReference type="SMART" id="SM00852"/>
    </source>
</evidence>
<dbReference type="InterPro" id="IPR036425">
    <property type="entry name" value="MoaB/Mog-like_dom_sf"/>
</dbReference>
<accession>Q47AH8</accession>
<dbReference type="HOGENOM" id="CLU_030805_0_1_4"/>
<dbReference type="InterPro" id="IPR050101">
    <property type="entry name" value="CinA"/>
</dbReference>
<dbReference type="Gene3D" id="3.40.980.10">
    <property type="entry name" value="MoaB/Mog-like domain"/>
    <property type="match status" value="1"/>
</dbReference>
<sequence length="254" mass="28560">MSRTFGAIIIGDEILSGKRQDKHFAKIAELLGQRGLRLSWVEYLGDDRERLAATFKRTMAAGDVVFSCGGIGNTPDDHTRQAVAAALGVDLELHSEGFEELKVRFAGEEITDKRKLLVTFPAGVQIIPNPFNRIPGFMANEHYFVPGFPQMAHPMIEWALDTFYRDQFKAVDGMVEKAFLLTGPTAYESALLDLMERIVADYPSLRLFSLPSLVGKERKHLELGVEGSPELVDKAMEEIRSEVERRGIHWAWRP</sequence>
<dbReference type="eggNOG" id="COG1058">
    <property type="taxonomic scope" value="Bacteria"/>
</dbReference>
<dbReference type="Pfam" id="PF00994">
    <property type="entry name" value="MoCF_biosynth"/>
    <property type="match status" value="1"/>
</dbReference>
<dbReference type="PANTHER" id="PTHR13939:SF0">
    <property type="entry name" value="NMN AMIDOHYDROLASE-LIKE PROTEIN YFAY"/>
    <property type="match status" value="1"/>
</dbReference>
<dbReference type="InterPro" id="IPR001453">
    <property type="entry name" value="MoaB/Mog_dom"/>
</dbReference>
<dbReference type="SMART" id="SM00852">
    <property type="entry name" value="MoCF_biosynth"/>
    <property type="match status" value="1"/>
</dbReference>
<gene>
    <name evidence="2" type="ordered locus">Daro_3424</name>
</gene>
<name>Q47AH8_DECAR</name>
<dbReference type="EMBL" id="CP000089">
    <property type="protein sequence ID" value="AAZ48153.1"/>
    <property type="molecule type" value="Genomic_DNA"/>
</dbReference>
<organism evidence="2">
    <name type="scientific">Dechloromonas aromatica (strain RCB)</name>
    <dbReference type="NCBI Taxonomy" id="159087"/>
    <lineage>
        <taxon>Bacteria</taxon>
        <taxon>Pseudomonadati</taxon>
        <taxon>Pseudomonadota</taxon>
        <taxon>Betaproteobacteria</taxon>
        <taxon>Rhodocyclales</taxon>
        <taxon>Azonexaceae</taxon>
        <taxon>Dechloromonas</taxon>
    </lineage>
</organism>